<feature type="domain" description="MacB-like periplasmic core" evidence="9">
    <location>
        <begin position="19"/>
        <end position="247"/>
    </location>
</feature>
<evidence type="ECO:0000256" key="1">
    <source>
        <dbReference type="ARBA" id="ARBA00004651"/>
    </source>
</evidence>
<feature type="transmembrane region" description="Helical" evidence="7">
    <location>
        <begin position="20"/>
        <end position="43"/>
    </location>
</feature>
<feature type="transmembrane region" description="Helical" evidence="7">
    <location>
        <begin position="272"/>
        <end position="298"/>
    </location>
</feature>
<protein>
    <submittedName>
        <fullName evidence="10">ABC transporter permease</fullName>
    </submittedName>
</protein>
<keyword evidence="6 7" id="KW-0472">Membrane</keyword>
<feature type="transmembrane region" description="Helical" evidence="7">
    <location>
        <begin position="370"/>
        <end position="389"/>
    </location>
</feature>
<dbReference type="EMBL" id="DSFP01000025">
    <property type="protein sequence ID" value="HEW45425.1"/>
    <property type="molecule type" value="Genomic_DNA"/>
</dbReference>
<dbReference type="InterPro" id="IPR025857">
    <property type="entry name" value="MacB_PCD"/>
</dbReference>
<gene>
    <name evidence="10" type="ORF">ENO47_01960</name>
</gene>
<feature type="domain" description="ABC3 transporter permease C-terminal" evidence="8">
    <location>
        <begin position="276"/>
        <end position="399"/>
    </location>
</feature>
<evidence type="ECO:0000256" key="3">
    <source>
        <dbReference type="ARBA" id="ARBA00022475"/>
    </source>
</evidence>
<evidence type="ECO:0000256" key="6">
    <source>
        <dbReference type="ARBA" id="ARBA00023136"/>
    </source>
</evidence>
<reference evidence="10" key="1">
    <citation type="journal article" date="2020" name="mSystems">
        <title>Genome- and Community-Level Interaction Insights into Carbon Utilization and Element Cycling Functions of Hydrothermarchaeota in Hydrothermal Sediment.</title>
        <authorList>
            <person name="Zhou Z."/>
            <person name="Liu Y."/>
            <person name="Xu W."/>
            <person name="Pan J."/>
            <person name="Luo Z.H."/>
            <person name="Li M."/>
        </authorList>
    </citation>
    <scope>NUCLEOTIDE SEQUENCE [LARGE SCALE GENOMIC DNA]</scope>
    <source>
        <strain evidence="10">SpSt-132</strain>
    </source>
</reference>
<dbReference type="InterPro" id="IPR003838">
    <property type="entry name" value="ABC3_permease_C"/>
</dbReference>
<comment type="subcellular location">
    <subcellularLocation>
        <location evidence="1">Cell membrane</location>
        <topology evidence="1">Multi-pass membrane protein</topology>
    </subcellularLocation>
</comment>
<sequence>MNYILFVAFKMLFERRRQTLVSVLGVSVGVCAFIVMSSLMLGFQNYFIQQVIDLEPHIKIKPREEAQEVEKYTILLGAKPKEKDRILGWQEIIKDLEEDPQVLGSAERLISRGILKYGIKDKPITLIGINPQREPKASVIERFLVYKRLDKLETNRTGVIIGSLVARSLGIKELGKKLVLVAPNGKSLLVSVEDFFDSGITNIDDTRVYINIKTLQSLLERQGEVNEIVLKIRDVDSAERLARELKEKIPYEVESWQRAYRNFLSIFKIQNIITYMIVFAILTVSAFGIFNIIMMTVLEKKKDIAILMAMGFTRRDTLLIFMVQGLIIGVFGSIIGSFLGFGLQEYLESVRLDVEGLIRTKGFVLDRSPILYLYAFAFSLFFSLLASLYPSYRASRLNPVDIFRSQ</sequence>
<evidence type="ECO:0000256" key="5">
    <source>
        <dbReference type="ARBA" id="ARBA00022989"/>
    </source>
</evidence>
<name>A0A7C2ZJL5_9AQUI</name>
<keyword evidence="3" id="KW-1003">Cell membrane</keyword>
<dbReference type="Pfam" id="PF12704">
    <property type="entry name" value="MacB_PCD"/>
    <property type="match status" value="1"/>
</dbReference>
<dbReference type="AlphaFoldDB" id="A0A7C2ZJL5"/>
<dbReference type="PANTHER" id="PTHR30489">
    <property type="entry name" value="LIPOPROTEIN-RELEASING SYSTEM TRANSMEMBRANE PROTEIN LOLE"/>
    <property type="match status" value="1"/>
</dbReference>
<evidence type="ECO:0000259" key="8">
    <source>
        <dbReference type="Pfam" id="PF02687"/>
    </source>
</evidence>
<evidence type="ECO:0000256" key="4">
    <source>
        <dbReference type="ARBA" id="ARBA00022692"/>
    </source>
</evidence>
<dbReference type="InterPro" id="IPR051447">
    <property type="entry name" value="Lipoprotein-release_system"/>
</dbReference>
<dbReference type="Pfam" id="PF02687">
    <property type="entry name" value="FtsX"/>
    <property type="match status" value="1"/>
</dbReference>
<evidence type="ECO:0000259" key="9">
    <source>
        <dbReference type="Pfam" id="PF12704"/>
    </source>
</evidence>
<comment type="caution">
    <text evidence="10">The sequence shown here is derived from an EMBL/GenBank/DDBJ whole genome shotgun (WGS) entry which is preliminary data.</text>
</comment>
<keyword evidence="4 7" id="KW-0812">Transmembrane</keyword>
<accession>A0A7C2ZJL5</accession>
<comment type="similarity">
    <text evidence="2">Belongs to the ABC-4 integral membrane protein family. LolC/E subfamily.</text>
</comment>
<dbReference type="GO" id="GO:0044874">
    <property type="term" value="P:lipoprotein localization to outer membrane"/>
    <property type="evidence" value="ECO:0007669"/>
    <property type="project" value="TreeGrafter"/>
</dbReference>
<keyword evidence="5 7" id="KW-1133">Transmembrane helix</keyword>
<dbReference type="PANTHER" id="PTHR30489:SF0">
    <property type="entry name" value="LIPOPROTEIN-RELEASING SYSTEM TRANSMEMBRANE PROTEIN LOLE"/>
    <property type="match status" value="1"/>
</dbReference>
<dbReference type="GO" id="GO:0098797">
    <property type="term" value="C:plasma membrane protein complex"/>
    <property type="evidence" value="ECO:0007669"/>
    <property type="project" value="TreeGrafter"/>
</dbReference>
<organism evidence="10">
    <name type="scientific">Hydrogenobacter sp</name>
    <dbReference type="NCBI Taxonomy" id="2152829"/>
    <lineage>
        <taxon>Bacteria</taxon>
        <taxon>Pseudomonadati</taxon>
        <taxon>Aquificota</taxon>
        <taxon>Aquificia</taxon>
        <taxon>Aquificales</taxon>
        <taxon>Aquificaceae</taxon>
        <taxon>Hydrogenobacter</taxon>
    </lineage>
</organism>
<evidence type="ECO:0000313" key="10">
    <source>
        <dbReference type="EMBL" id="HEW45425.1"/>
    </source>
</evidence>
<proteinExistence type="inferred from homology"/>
<evidence type="ECO:0000256" key="7">
    <source>
        <dbReference type="SAM" id="Phobius"/>
    </source>
</evidence>
<evidence type="ECO:0000256" key="2">
    <source>
        <dbReference type="ARBA" id="ARBA00005236"/>
    </source>
</evidence>
<feature type="transmembrane region" description="Helical" evidence="7">
    <location>
        <begin position="318"/>
        <end position="343"/>
    </location>
</feature>